<dbReference type="Proteomes" id="UP000242875">
    <property type="component" value="Unassembled WGS sequence"/>
</dbReference>
<evidence type="ECO:0000313" key="6">
    <source>
        <dbReference type="EMBL" id="OZJ04251.1"/>
    </source>
</evidence>
<keyword evidence="7" id="KW-1185">Reference proteome</keyword>
<dbReference type="InterPro" id="IPR016082">
    <property type="entry name" value="Ribosomal_uL30_ferredoxin-like"/>
</dbReference>
<dbReference type="GO" id="GO:0015934">
    <property type="term" value="C:large ribosomal subunit"/>
    <property type="evidence" value="ECO:0007669"/>
    <property type="project" value="InterPro"/>
</dbReference>
<feature type="domain" description="Large ribosomal subunit protein uL30-like ferredoxin-like fold" evidence="5">
    <location>
        <begin position="15"/>
        <end position="65"/>
    </location>
</feature>
<comment type="similarity">
    <text evidence="1">Belongs to the universal ribosomal protein uL30 family.</text>
</comment>
<evidence type="ECO:0000256" key="2">
    <source>
        <dbReference type="ARBA" id="ARBA00022980"/>
    </source>
</evidence>
<reference evidence="6 7" key="1">
    <citation type="journal article" date="2017" name="Mycologia">
        <title>Bifiguratus adelaidae, gen. et sp. nov., a new member of Mucoromycotina in endophytic and soil-dwelling habitats.</title>
        <authorList>
            <person name="Torres-Cruz T.J."/>
            <person name="Billingsley Tobias T.L."/>
            <person name="Almatruk M."/>
            <person name="Hesse C."/>
            <person name="Kuske C.R."/>
            <person name="Desiro A."/>
            <person name="Benucci G.M."/>
            <person name="Bonito G."/>
            <person name="Stajich J.E."/>
            <person name="Dunlap C."/>
            <person name="Arnold A.E."/>
            <person name="Porras-Alfaro A."/>
        </authorList>
    </citation>
    <scope>NUCLEOTIDE SEQUENCE [LARGE SCALE GENOMIC DNA]</scope>
    <source>
        <strain evidence="6 7">AZ0501</strain>
    </source>
</reference>
<keyword evidence="3" id="KW-0687">Ribonucleoprotein</keyword>
<protein>
    <recommendedName>
        <fullName evidence="4">Large ribosomal subunit protein uL30m</fullName>
    </recommendedName>
</protein>
<gene>
    <name evidence="6" type="ORF">BZG36_02486</name>
</gene>
<dbReference type="Pfam" id="PF00327">
    <property type="entry name" value="Ribosomal_L30"/>
    <property type="match status" value="1"/>
</dbReference>
<dbReference type="OrthoDB" id="509901at2759"/>
<keyword evidence="2" id="KW-0689">Ribosomal protein</keyword>
<proteinExistence type="inferred from homology"/>
<dbReference type="AlphaFoldDB" id="A0A261Y0Y9"/>
<dbReference type="InterPro" id="IPR005996">
    <property type="entry name" value="Ribosomal_uL30_bac-type"/>
</dbReference>
<dbReference type="NCBIfam" id="TIGR01308">
    <property type="entry name" value="rpmD_bact"/>
    <property type="match status" value="1"/>
</dbReference>
<accession>A0A261Y0Y9</accession>
<evidence type="ECO:0000313" key="7">
    <source>
        <dbReference type="Proteomes" id="UP000242875"/>
    </source>
</evidence>
<dbReference type="Gene3D" id="3.30.1390.20">
    <property type="entry name" value="Ribosomal protein L30, ferredoxin-like fold domain"/>
    <property type="match status" value="1"/>
</dbReference>
<evidence type="ECO:0000256" key="1">
    <source>
        <dbReference type="ARBA" id="ARBA00007594"/>
    </source>
</evidence>
<evidence type="ECO:0000256" key="4">
    <source>
        <dbReference type="ARBA" id="ARBA00035281"/>
    </source>
</evidence>
<evidence type="ECO:0000259" key="5">
    <source>
        <dbReference type="Pfam" id="PF00327"/>
    </source>
</evidence>
<dbReference type="GO" id="GO:0006412">
    <property type="term" value="P:translation"/>
    <property type="evidence" value="ECO:0007669"/>
    <property type="project" value="InterPro"/>
</dbReference>
<dbReference type="EMBL" id="MVBO01000047">
    <property type="protein sequence ID" value="OZJ04251.1"/>
    <property type="molecule type" value="Genomic_DNA"/>
</dbReference>
<comment type="caution">
    <text evidence="6">The sequence shown here is derived from an EMBL/GenBank/DDBJ whole genome shotgun (WGS) entry which is preliminary data.</text>
</comment>
<name>A0A261Y0Y9_9FUNG</name>
<dbReference type="GO" id="GO:0003735">
    <property type="term" value="F:structural constituent of ribosome"/>
    <property type="evidence" value="ECO:0007669"/>
    <property type="project" value="InterPro"/>
</dbReference>
<sequence>MRTTLRLGQEAGQYFKITQMRSAIGLDQSIRATARSLGIHRLHKPVYHPVNATTAGYILKLKELVHVETVSDIPQRSAEKAARKPERGYTVIGNALKSE</sequence>
<evidence type="ECO:0000256" key="3">
    <source>
        <dbReference type="ARBA" id="ARBA00023274"/>
    </source>
</evidence>
<dbReference type="SUPFAM" id="SSF55129">
    <property type="entry name" value="Ribosomal protein L30p/L7e"/>
    <property type="match status" value="1"/>
</dbReference>
<dbReference type="InterPro" id="IPR036919">
    <property type="entry name" value="Ribo_uL30_ferredoxin-like_sf"/>
</dbReference>
<organism evidence="6 7">
    <name type="scientific">Bifiguratus adelaidae</name>
    <dbReference type="NCBI Taxonomy" id="1938954"/>
    <lineage>
        <taxon>Eukaryota</taxon>
        <taxon>Fungi</taxon>
        <taxon>Fungi incertae sedis</taxon>
        <taxon>Mucoromycota</taxon>
        <taxon>Mucoromycotina</taxon>
        <taxon>Endogonomycetes</taxon>
        <taxon>Endogonales</taxon>
        <taxon>Endogonales incertae sedis</taxon>
        <taxon>Bifiguratus</taxon>
    </lineage>
</organism>